<sequence>MEIDALKTENVQLKTELARAKESIKLLNQHQDSNTNYNTGEELSQDKWPKEINIPGRCILKVFPLPELQIVTKIDEPPQVDLTIVPEKDNTGLVSGEESSLDSGDDFIICPPTKGLGSCY</sequence>
<organism evidence="2 3">
    <name type="scientific">Dimorphilus gyrociliatus</name>
    <dbReference type="NCBI Taxonomy" id="2664684"/>
    <lineage>
        <taxon>Eukaryota</taxon>
        <taxon>Metazoa</taxon>
        <taxon>Spiralia</taxon>
        <taxon>Lophotrochozoa</taxon>
        <taxon>Annelida</taxon>
        <taxon>Polychaeta</taxon>
        <taxon>Polychaeta incertae sedis</taxon>
        <taxon>Dinophilidae</taxon>
        <taxon>Dimorphilus</taxon>
    </lineage>
</organism>
<dbReference type="Proteomes" id="UP000549394">
    <property type="component" value="Unassembled WGS sequence"/>
</dbReference>
<name>A0A7I8WF97_9ANNE</name>
<reference evidence="2 3" key="1">
    <citation type="submission" date="2020-08" db="EMBL/GenBank/DDBJ databases">
        <authorList>
            <person name="Hejnol A."/>
        </authorList>
    </citation>
    <scope>NUCLEOTIDE SEQUENCE [LARGE SCALE GENOMIC DNA]</scope>
</reference>
<evidence type="ECO:0000313" key="2">
    <source>
        <dbReference type="EMBL" id="CAD5126799.1"/>
    </source>
</evidence>
<protein>
    <submittedName>
        <fullName evidence="2">Uncharacterized protein</fullName>
    </submittedName>
</protein>
<accession>A0A7I8WF97</accession>
<proteinExistence type="predicted"/>
<evidence type="ECO:0000313" key="3">
    <source>
        <dbReference type="Proteomes" id="UP000549394"/>
    </source>
</evidence>
<feature type="coiled-coil region" evidence="1">
    <location>
        <begin position="3"/>
        <end position="30"/>
    </location>
</feature>
<evidence type="ECO:0000256" key="1">
    <source>
        <dbReference type="SAM" id="Coils"/>
    </source>
</evidence>
<comment type="caution">
    <text evidence="2">The sequence shown here is derived from an EMBL/GenBank/DDBJ whole genome shotgun (WGS) entry which is preliminary data.</text>
</comment>
<gene>
    <name evidence="2" type="ORF">DGYR_LOCUS14025</name>
</gene>
<keyword evidence="3" id="KW-1185">Reference proteome</keyword>
<dbReference type="AlphaFoldDB" id="A0A7I8WF97"/>
<keyword evidence="1" id="KW-0175">Coiled coil</keyword>
<dbReference type="EMBL" id="CAJFCJ010000085">
    <property type="protein sequence ID" value="CAD5126799.1"/>
    <property type="molecule type" value="Genomic_DNA"/>
</dbReference>